<proteinExistence type="predicted"/>
<comment type="caution">
    <text evidence="3">The sequence shown here is derived from an EMBL/GenBank/DDBJ whole genome shotgun (WGS) entry which is preliminary data.</text>
</comment>
<dbReference type="Proteomes" id="UP001519924">
    <property type="component" value="Unassembled WGS sequence"/>
</dbReference>
<keyword evidence="2" id="KW-0472">Membrane</keyword>
<organism evidence="3 4">
    <name type="scientific">Caldovatus aquaticus</name>
    <dbReference type="NCBI Taxonomy" id="2865671"/>
    <lineage>
        <taxon>Bacteria</taxon>
        <taxon>Pseudomonadati</taxon>
        <taxon>Pseudomonadota</taxon>
        <taxon>Alphaproteobacteria</taxon>
        <taxon>Acetobacterales</taxon>
        <taxon>Roseomonadaceae</taxon>
        <taxon>Caldovatus</taxon>
    </lineage>
</organism>
<feature type="compositionally biased region" description="Low complexity" evidence="1">
    <location>
        <begin position="1"/>
        <end position="12"/>
    </location>
</feature>
<keyword evidence="2" id="KW-0812">Transmembrane</keyword>
<feature type="region of interest" description="Disordered" evidence="1">
    <location>
        <begin position="1"/>
        <end position="25"/>
    </location>
</feature>
<evidence type="ECO:0000256" key="1">
    <source>
        <dbReference type="SAM" id="MobiDB-lite"/>
    </source>
</evidence>
<feature type="transmembrane region" description="Helical" evidence="2">
    <location>
        <begin position="25"/>
        <end position="42"/>
    </location>
</feature>
<feature type="compositionally biased region" description="Pro residues" evidence="1">
    <location>
        <begin position="13"/>
        <end position="24"/>
    </location>
</feature>
<feature type="transmembrane region" description="Helical" evidence="2">
    <location>
        <begin position="95"/>
        <end position="117"/>
    </location>
</feature>
<feature type="transmembrane region" description="Helical" evidence="2">
    <location>
        <begin position="129"/>
        <end position="152"/>
    </location>
</feature>
<feature type="transmembrane region" description="Helical" evidence="2">
    <location>
        <begin position="190"/>
        <end position="208"/>
    </location>
</feature>
<dbReference type="RefSeq" id="WP_220116653.1">
    <property type="nucleotide sequence ID" value="NZ_JAHZUY010000009.1"/>
</dbReference>
<name>A0ABS7F060_9PROT</name>
<feature type="transmembrane region" description="Helical" evidence="2">
    <location>
        <begin position="158"/>
        <end position="178"/>
    </location>
</feature>
<protein>
    <recommendedName>
        <fullName evidence="5">Yip1 domain-containing protein</fullName>
    </recommendedName>
</protein>
<accession>A0ABS7F060</accession>
<sequence length="214" mass="21455">MSGSSSDAGGAAAPPPPGPAPSSGPPMRLVVAAGLHGAFLLARGRREGLVFVEGTPAGARRSFWAAAICLPAYLALQLFAWAAEGAPPGGPGRGVAVALIGNVCAWAGFALASRILAEAMGRVAAWPRYIAAWNWTGVVQHLVLLLAAAPGAVGMPALVAQASGVAALGYALWLEWFVARGALGIRGADAAGFVLLDLALGLFLHGLGRHLGGV</sequence>
<keyword evidence="2" id="KW-1133">Transmembrane helix</keyword>
<keyword evidence="4" id="KW-1185">Reference proteome</keyword>
<evidence type="ECO:0000313" key="4">
    <source>
        <dbReference type="Proteomes" id="UP001519924"/>
    </source>
</evidence>
<evidence type="ECO:0000313" key="3">
    <source>
        <dbReference type="EMBL" id="MBW8269007.1"/>
    </source>
</evidence>
<reference evidence="3 4" key="1">
    <citation type="submission" date="2021-08" db="EMBL/GenBank/DDBJ databases">
        <title>Caldovatus sediminis gen. nov., sp. nov., a moderately thermophilic bacterium isolated from a hot spring.</title>
        <authorList>
            <person name="Hu C.-J."/>
            <person name="Li W.-J."/>
            <person name="Xian W.-D."/>
        </authorList>
    </citation>
    <scope>NUCLEOTIDE SEQUENCE [LARGE SCALE GENOMIC DNA]</scope>
    <source>
        <strain evidence="3 4">SYSU G05006</strain>
    </source>
</reference>
<evidence type="ECO:0000256" key="2">
    <source>
        <dbReference type="SAM" id="Phobius"/>
    </source>
</evidence>
<gene>
    <name evidence="3" type="ORF">K1J50_05850</name>
</gene>
<feature type="transmembrane region" description="Helical" evidence="2">
    <location>
        <begin position="63"/>
        <end position="83"/>
    </location>
</feature>
<dbReference type="EMBL" id="JAHZUY010000009">
    <property type="protein sequence ID" value="MBW8269007.1"/>
    <property type="molecule type" value="Genomic_DNA"/>
</dbReference>
<evidence type="ECO:0008006" key="5">
    <source>
        <dbReference type="Google" id="ProtNLM"/>
    </source>
</evidence>